<proteinExistence type="predicted"/>
<dbReference type="Proteomes" id="UP000433104">
    <property type="component" value="Unassembled WGS sequence"/>
</dbReference>
<evidence type="ECO:0000313" key="3">
    <source>
        <dbReference type="Proteomes" id="UP000433104"/>
    </source>
</evidence>
<gene>
    <name evidence="2" type="ORF">GRI38_11445</name>
</gene>
<comment type="caution">
    <text evidence="2">The sequence shown here is derived from an EMBL/GenBank/DDBJ whole genome shotgun (WGS) entry which is preliminary data.</text>
</comment>
<feature type="chain" id="PRO_5032910993" evidence="1">
    <location>
        <begin position="19"/>
        <end position="173"/>
    </location>
</feature>
<sequence length="173" mass="19483">MPNIFPKLAAAFAASALAAAPLAAQDYDFDRDDDDGIGAEEVIAGAVILGGLAAILGGGDDDDDYRDDYYYDDRYDGRYYNSEYRGDYTRELIERCVYVAENEARRWGPANVTQIEDVDRDGRYLKVEGDISIAGTYDRRGWNDYDYDEGEEGEFECIIDRRGRVTDIDFDGL</sequence>
<dbReference type="RefSeq" id="WP_160683956.1">
    <property type="nucleotide sequence ID" value="NZ_WTYW01000003.1"/>
</dbReference>
<reference evidence="2 3" key="1">
    <citation type="submission" date="2019-12" db="EMBL/GenBank/DDBJ databases">
        <title>Genomic-based taxomic classification of the family Erythrobacteraceae.</title>
        <authorList>
            <person name="Xu L."/>
        </authorList>
    </citation>
    <scope>NUCLEOTIDE SEQUENCE [LARGE SCALE GENOMIC DNA]</scope>
    <source>
        <strain evidence="2 3">MCCC 1A09962</strain>
    </source>
</reference>
<protein>
    <submittedName>
        <fullName evidence="2">Uncharacterized protein</fullName>
    </submittedName>
</protein>
<keyword evidence="3" id="KW-1185">Reference proteome</keyword>
<accession>A0A844ZLU1</accession>
<name>A0A844ZLU1_9SPHN</name>
<organism evidence="2 3">
    <name type="scientific">Parapontixanthobacter aurantiacus</name>
    <dbReference type="NCBI Taxonomy" id="1463599"/>
    <lineage>
        <taxon>Bacteria</taxon>
        <taxon>Pseudomonadati</taxon>
        <taxon>Pseudomonadota</taxon>
        <taxon>Alphaproteobacteria</taxon>
        <taxon>Sphingomonadales</taxon>
        <taxon>Erythrobacteraceae</taxon>
        <taxon>Parapontixanthobacter</taxon>
    </lineage>
</organism>
<evidence type="ECO:0000313" key="2">
    <source>
        <dbReference type="EMBL" id="MXO86639.1"/>
    </source>
</evidence>
<evidence type="ECO:0000256" key="1">
    <source>
        <dbReference type="SAM" id="SignalP"/>
    </source>
</evidence>
<feature type="signal peptide" evidence="1">
    <location>
        <begin position="1"/>
        <end position="18"/>
    </location>
</feature>
<keyword evidence="1" id="KW-0732">Signal</keyword>
<dbReference type="EMBL" id="WTYW01000003">
    <property type="protein sequence ID" value="MXO86639.1"/>
    <property type="molecule type" value="Genomic_DNA"/>
</dbReference>
<dbReference type="AlphaFoldDB" id="A0A844ZLU1"/>